<feature type="compositionally biased region" description="Low complexity" evidence="1">
    <location>
        <begin position="396"/>
        <end position="408"/>
    </location>
</feature>
<accession>A0A077WGN7</accession>
<feature type="compositionally biased region" description="Polar residues" evidence="1">
    <location>
        <begin position="464"/>
        <end position="478"/>
    </location>
</feature>
<feature type="compositionally biased region" description="Polar residues" evidence="1">
    <location>
        <begin position="94"/>
        <end position="115"/>
    </location>
</feature>
<feature type="region of interest" description="Disordered" evidence="1">
    <location>
        <begin position="811"/>
        <end position="859"/>
    </location>
</feature>
<evidence type="ECO:0000313" key="3">
    <source>
        <dbReference type="EMBL" id="CDS06228.1"/>
    </source>
</evidence>
<keyword evidence="2" id="KW-0812">Transmembrane</keyword>
<keyword evidence="2" id="KW-1133">Transmembrane helix</keyword>
<feature type="region of interest" description="Disordered" evidence="1">
    <location>
        <begin position="572"/>
        <end position="592"/>
    </location>
</feature>
<feature type="region of interest" description="Disordered" evidence="1">
    <location>
        <begin position="396"/>
        <end position="478"/>
    </location>
</feature>
<organism evidence="3">
    <name type="scientific">Lichtheimia ramosa</name>
    <dbReference type="NCBI Taxonomy" id="688394"/>
    <lineage>
        <taxon>Eukaryota</taxon>
        <taxon>Fungi</taxon>
        <taxon>Fungi incertae sedis</taxon>
        <taxon>Mucoromycota</taxon>
        <taxon>Mucoromycotina</taxon>
        <taxon>Mucoromycetes</taxon>
        <taxon>Mucorales</taxon>
        <taxon>Lichtheimiaceae</taxon>
        <taxon>Lichtheimia</taxon>
    </lineage>
</organism>
<feature type="compositionally biased region" description="Polar residues" evidence="1">
    <location>
        <begin position="494"/>
        <end position="503"/>
    </location>
</feature>
<feature type="compositionally biased region" description="Polar residues" evidence="1">
    <location>
        <begin position="165"/>
        <end position="174"/>
    </location>
</feature>
<proteinExistence type="predicted"/>
<feature type="compositionally biased region" description="Basic and acidic residues" evidence="1">
    <location>
        <begin position="366"/>
        <end position="376"/>
    </location>
</feature>
<protein>
    <submittedName>
        <fullName evidence="3">Uncharacterized protein</fullName>
    </submittedName>
</protein>
<feature type="compositionally biased region" description="Polar residues" evidence="1">
    <location>
        <begin position="128"/>
        <end position="138"/>
    </location>
</feature>
<feature type="compositionally biased region" description="Low complexity" evidence="1">
    <location>
        <begin position="829"/>
        <end position="844"/>
    </location>
</feature>
<feature type="region of interest" description="Disordered" evidence="1">
    <location>
        <begin position="163"/>
        <end position="381"/>
    </location>
</feature>
<dbReference type="EMBL" id="LK023319">
    <property type="protein sequence ID" value="CDS06228.1"/>
    <property type="molecule type" value="Genomic_DNA"/>
</dbReference>
<reference evidence="3" key="1">
    <citation type="journal article" date="2014" name="Genome Announc.">
        <title>De novo whole-genome sequence and genome annotation of Lichtheimia ramosa.</title>
        <authorList>
            <person name="Linde J."/>
            <person name="Schwartze V."/>
            <person name="Binder U."/>
            <person name="Lass-Florl C."/>
            <person name="Voigt K."/>
            <person name="Horn F."/>
        </authorList>
    </citation>
    <scope>NUCLEOTIDE SEQUENCE</scope>
    <source>
        <strain evidence="3">JMRC FSU:6197</strain>
    </source>
</reference>
<feature type="region of interest" description="Disordered" evidence="1">
    <location>
        <begin position="490"/>
        <end position="558"/>
    </location>
</feature>
<feature type="compositionally biased region" description="Polar residues" evidence="1">
    <location>
        <begin position="341"/>
        <end position="353"/>
    </location>
</feature>
<feature type="compositionally biased region" description="Polar residues" evidence="1">
    <location>
        <begin position="782"/>
        <end position="799"/>
    </location>
</feature>
<feature type="region of interest" description="Disordered" evidence="1">
    <location>
        <begin position="779"/>
        <end position="799"/>
    </location>
</feature>
<feature type="compositionally biased region" description="Polar residues" evidence="1">
    <location>
        <begin position="18"/>
        <end position="36"/>
    </location>
</feature>
<dbReference type="AlphaFoldDB" id="A0A077WGN7"/>
<keyword evidence="2" id="KW-0472">Membrane</keyword>
<feature type="compositionally biased region" description="Basic and acidic residues" evidence="1">
    <location>
        <begin position="1"/>
        <end position="14"/>
    </location>
</feature>
<gene>
    <name evidence="3" type="ORF">LRAMOSA08756</name>
</gene>
<feature type="region of interest" description="Disordered" evidence="1">
    <location>
        <begin position="1"/>
        <end position="138"/>
    </location>
</feature>
<feature type="compositionally biased region" description="Polar residues" evidence="1">
    <location>
        <begin position="224"/>
        <end position="237"/>
    </location>
</feature>
<feature type="transmembrane region" description="Helical" evidence="2">
    <location>
        <begin position="973"/>
        <end position="994"/>
    </location>
</feature>
<feature type="compositionally biased region" description="Polar residues" evidence="1">
    <location>
        <begin position="257"/>
        <end position="268"/>
    </location>
</feature>
<feature type="compositionally biased region" description="Low complexity" evidence="1">
    <location>
        <begin position="302"/>
        <end position="319"/>
    </location>
</feature>
<evidence type="ECO:0000256" key="2">
    <source>
        <dbReference type="SAM" id="Phobius"/>
    </source>
</evidence>
<dbReference type="OrthoDB" id="2290256at2759"/>
<feature type="compositionally biased region" description="Basic and acidic residues" evidence="1">
    <location>
        <begin position="528"/>
        <end position="543"/>
    </location>
</feature>
<evidence type="ECO:0000256" key="1">
    <source>
        <dbReference type="SAM" id="MobiDB-lite"/>
    </source>
</evidence>
<sequence length="1051" mass="117932">MQPHRYINELEHWRHTSQRPQQYRSPKQSPLQSPTLSPVPAYKEAPIPYDADTASETDIDNKATSKAFQVESPRGWLEYAPSASYSTEHKKIQHTTTNEDTIGTKGSSNNENNGTTRKHKPLEKQRHTTTSNATDSQTARDMLGAVSYEDIVKLTQMAAHLPDTSLASKYPSNRTHQRQRSEEPSQRIKHHARSRSMARPSGDFYFDDTRHHAKPSRLRIDPGTSASTENLTSNHVDTNAIPIVTRSSLSTPPPSTQHLVNTRATKTFDPNKNERRRSWYKQLVKRDKKGKAKDTSFADLQSSISAEAASPSSSIDTSSTMLRDGSHSSAGSHDIRHLMTISHTESSSPSIGNSEGRASATNNTDPDSHASSDYRKRSSLHPTSLIKSRFIPSSIRTSSIDSSTGSTNSKHKYSLGKPFSLPRRRHSFDSMHSSTACNNDSSHDEDSRARRRRRRSSADPLVVTSRNHPIAASTSGNWHLEQKQQPTVHFDNDLQPSYANNPILSPPRSPDFSPVQDIRSSFDLYAPPRDDDLTKHDISDADSCRFYPSGSEDGIKSNRASISDYSGVASAASDGVASRERSPEPIEPEETTKTLMFDYDSLPDEVHGLLKEYEKHGKMEIVEKRVRYIRSPGKEEDEEDEEEEDDEDVINASQLVGGIPFVYDKLVGDSQSETKSTFTRRIAIVHASKSDNADFVKLIHLTDGRSLRNGYLLDLHVTMLEESKELSEEENPHEDLHMLIKNLDVRIEELKGLAKVSKEFMDENRKTIEALAVDDSERGSVDASTWQSPPNSRQTSTRSIHSIKEVAMSQALENEQARSKRKGVFFTNSPSSASSSSSSLGASSTNTAPPATLSRSSRQLSFSSSIRHVPSLRLDTHLPYRSVNPFDYRQEEVQLGVCALQNEMIEFKRALCETEELIHDIQIDISDTRQKMACYIKDMPDAHYSALKKLEVDIESILANRAKNPWLDTGYALLSYLLTLCALLVWIIICGLKWGRTVILFPRKLWRTYNEYLLERNKAVKQASLRNVSSGVELSSALRSPSRPRHRHQDL</sequence>
<name>A0A077WGN7_9FUNG</name>
<feature type="compositionally biased region" description="Polar residues" evidence="1">
    <location>
        <begin position="430"/>
        <end position="439"/>
    </location>
</feature>
<feature type="compositionally biased region" description="Basic residues" evidence="1">
    <location>
        <begin position="187"/>
        <end position="196"/>
    </location>
</feature>